<evidence type="ECO:0000259" key="7">
    <source>
        <dbReference type="Pfam" id="PF13354"/>
    </source>
</evidence>
<dbReference type="PANTHER" id="PTHR35333">
    <property type="entry name" value="BETA-LACTAMASE"/>
    <property type="match status" value="1"/>
</dbReference>
<dbReference type="PANTHER" id="PTHR35333:SF3">
    <property type="entry name" value="BETA-LACTAMASE-TYPE TRANSPEPTIDASE FOLD CONTAINING PROTEIN"/>
    <property type="match status" value="1"/>
</dbReference>
<protein>
    <recommendedName>
        <fullName evidence="2 5">Beta-lactamase</fullName>
        <ecNumber evidence="2 5">3.5.2.6</ecNumber>
    </recommendedName>
</protein>
<dbReference type="Gene3D" id="3.40.710.10">
    <property type="entry name" value="DD-peptidase/beta-lactamase superfamily"/>
    <property type="match status" value="1"/>
</dbReference>
<comment type="caution">
    <text evidence="8">The sequence shown here is derived from an EMBL/GenBank/DDBJ whole genome shotgun (WGS) entry which is preliminary data.</text>
</comment>
<dbReference type="PRINTS" id="PR00118">
    <property type="entry name" value="BLACTAMASEA"/>
</dbReference>
<proteinExistence type="inferred from homology"/>
<keyword evidence="9" id="KW-1185">Reference proteome</keyword>
<evidence type="ECO:0000256" key="2">
    <source>
        <dbReference type="ARBA" id="ARBA00012865"/>
    </source>
</evidence>
<dbReference type="PROSITE" id="PS51257">
    <property type="entry name" value="PROKAR_LIPOPROTEIN"/>
    <property type="match status" value="1"/>
</dbReference>
<dbReference type="EMBL" id="JACCFK010000002">
    <property type="protein sequence ID" value="NYI93213.1"/>
    <property type="molecule type" value="Genomic_DNA"/>
</dbReference>
<dbReference type="RefSeq" id="WP_179777418.1">
    <property type="nucleotide sequence ID" value="NZ_JACCFK010000002.1"/>
</dbReference>
<dbReference type="SUPFAM" id="SSF56601">
    <property type="entry name" value="beta-lactamase/transpeptidase-like"/>
    <property type="match status" value="1"/>
</dbReference>
<evidence type="ECO:0000256" key="5">
    <source>
        <dbReference type="RuleBase" id="RU361140"/>
    </source>
</evidence>
<feature type="domain" description="Beta-lactamase class A catalytic" evidence="7">
    <location>
        <begin position="56"/>
        <end position="267"/>
    </location>
</feature>
<dbReference type="InterPro" id="IPR012338">
    <property type="entry name" value="Beta-lactam/transpept-like"/>
</dbReference>
<keyword evidence="6" id="KW-0732">Signal</keyword>
<dbReference type="InterPro" id="IPR000871">
    <property type="entry name" value="Beta-lactam_class-A"/>
</dbReference>
<dbReference type="PROSITE" id="PS00146">
    <property type="entry name" value="BETA_LACTAMASE_A"/>
    <property type="match status" value="1"/>
</dbReference>
<organism evidence="8 9">
    <name type="scientific">Amycolatopsis endophytica</name>
    <dbReference type="NCBI Taxonomy" id="860233"/>
    <lineage>
        <taxon>Bacteria</taxon>
        <taxon>Bacillati</taxon>
        <taxon>Actinomycetota</taxon>
        <taxon>Actinomycetes</taxon>
        <taxon>Pseudonocardiales</taxon>
        <taxon>Pseudonocardiaceae</taxon>
        <taxon>Amycolatopsis</taxon>
    </lineage>
</organism>
<evidence type="ECO:0000313" key="9">
    <source>
        <dbReference type="Proteomes" id="UP000549616"/>
    </source>
</evidence>
<gene>
    <name evidence="8" type="ORF">HNR02_006588</name>
</gene>
<evidence type="ECO:0000256" key="3">
    <source>
        <dbReference type="ARBA" id="ARBA00022801"/>
    </source>
</evidence>
<sequence>MLVRTLSTLTAALAFGLVTACATETVPPPPATSAASPAPVQVDFGDLEKQFDARLGVYAIDTGTGREITSRADERFAYCSTIKVPLAGSLLRRGADLNEVLRYTSADVVANSPTTKDRTSVTVREAVEAALTQSDNTAANLMYRELGGPATVGDVLREIGDTTTHVDRTETDLNSAVPGDIRDTSTPRALATTLRAFVLGDALPADERDLLTGIMRRNTTGAETIRAGVPSDWTVADKTGSGSYGTRNDIGVLWPPSGAPIVIAVLTSRATEDAAYQNALLAQATARVVEALR</sequence>
<dbReference type="InterPro" id="IPR023650">
    <property type="entry name" value="Beta-lactam_class-A_AS"/>
</dbReference>
<comment type="catalytic activity">
    <reaction evidence="5">
        <text>a beta-lactam + H2O = a substituted beta-amino acid</text>
        <dbReference type="Rhea" id="RHEA:20401"/>
        <dbReference type="ChEBI" id="CHEBI:15377"/>
        <dbReference type="ChEBI" id="CHEBI:35627"/>
        <dbReference type="ChEBI" id="CHEBI:140347"/>
        <dbReference type="EC" id="3.5.2.6"/>
    </reaction>
</comment>
<name>A0A853BCW6_9PSEU</name>
<comment type="similarity">
    <text evidence="1 5">Belongs to the class-A beta-lactamase family.</text>
</comment>
<evidence type="ECO:0000256" key="4">
    <source>
        <dbReference type="ARBA" id="ARBA00023251"/>
    </source>
</evidence>
<dbReference type="GO" id="GO:0046677">
    <property type="term" value="P:response to antibiotic"/>
    <property type="evidence" value="ECO:0007669"/>
    <property type="project" value="UniProtKB-UniRule"/>
</dbReference>
<keyword evidence="4 5" id="KW-0046">Antibiotic resistance</keyword>
<feature type="signal peptide" evidence="6">
    <location>
        <begin position="1"/>
        <end position="22"/>
    </location>
</feature>
<dbReference type="Pfam" id="PF13354">
    <property type="entry name" value="Beta-lactamase2"/>
    <property type="match status" value="1"/>
</dbReference>
<dbReference type="GO" id="GO:0030655">
    <property type="term" value="P:beta-lactam antibiotic catabolic process"/>
    <property type="evidence" value="ECO:0007669"/>
    <property type="project" value="InterPro"/>
</dbReference>
<reference evidence="8 9" key="1">
    <citation type="submission" date="2020-07" db="EMBL/GenBank/DDBJ databases">
        <title>Sequencing the genomes of 1000 actinobacteria strains.</title>
        <authorList>
            <person name="Klenk H.-P."/>
        </authorList>
    </citation>
    <scope>NUCLEOTIDE SEQUENCE [LARGE SCALE GENOMIC DNA]</scope>
    <source>
        <strain evidence="8 9">DSM 104006</strain>
    </source>
</reference>
<feature type="chain" id="PRO_5032950695" description="Beta-lactamase" evidence="6">
    <location>
        <begin position="23"/>
        <end position="293"/>
    </location>
</feature>
<evidence type="ECO:0000256" key="1">
    <source>
        <dbReference type="ARBA" id="ARBA00009009"/>
    </source>
</evidence>
<accession>A0A853BCW6</accession>
<evidence type="ECO:0000256" key="6">
    <source>
        <dbReference type="SAM" id="SignalP"/>
    </source>
</evidence>
<dbReference type="Proteomes" id="UP000549616">
    <property type="component" value="Unassembled WGS sequence"/>
</dbReference>
<dbReference type="EC" id="3.5.2.6" evidence="2 5"/>
<keyword evidence="3 5" id="KW-0378">Hydrolase</keyword>
<evidence type="ECO:0000313" key="8">
    <source>
        <dbReference type="EMBL" id="NYI93213.1"/>
    </source>
</evidence>
<dbReference type="GO" id="GO:0008800">
    <property type="term" value="F:beta-lactamase activity"/>
    <property type="evidence" value="ECO:0007669"/>
    <property type="project" value="UniProtKB-UniRule"/>
</dbReference>
<dbReference type="NCBIfam" id="NF033103">
    <property type="entry name" value="bla_class_A"/>
    <property type="match status" value="1"/>
</dbReference>
<dbReference type="InterPro" id="IPR045155">
    <property type="entry name" value="Beta-lactam_cat"/>
</dbReference>
<dbReference type="AlphaFoldDB" id="A0A853BCW6"/>